<proteinExistence type="predicted"/>
<evidence type="ECO:0000313" key="2">
    <source>
        <dbReference type="EMBL" id="MFC4292579.1"/>
    </source>
</evidence>
<accession>A0ABV8RIK9</accession>
<keyword evidence="3" id="KW-1185">Reference proteome</keyword>
<protein>
    <submittedName>
        <fullName evidence="2">DUF4139 domain-containing protein</fullName>
    </submittedName>
</protein>
<gene>
    <name evidence="2" type="ORF">ACFOWX_09165</name>
</gene>
<feature type="signal peptide" evidence="1">
    <location>
        <begin position="1"/>
        <end position="18"/>
    </location>
</feature>
<dbReference type="PANTHER" id="PTHR38075:SF1">
    <property type="entry name" value="DUF4139 DOMAIN-CONTAINING PROTEIN"/>
    <property type="match status" value="1"/>
</dbReference>
<dbReference type="Proteomes" id="UP001595887">
    <property type="component" value="Unassembled WGS sequence"/>
</dbReference>
<evidence type="ECO:0000313" key="3">
    <source>
        <dbReference type="Proteomes" id="UP001595887"/>
    </source>
</evidence>
<sequence length="504" mass="55585">MGKHIFLLPVLMASPAAAQVVTDQTASPAQGDVSVTIYSEMALVEDVRNVSLPAGTSRQEFPDVSASIRPETVTLTGDGIEIAEQNFDYDLLSPEKLMQKAEGQSITIIRKDPVTGVTEPEQVKVLAVNGGVVIESGGKVEVLRDDGTPTRVIFDRIPPNLRARPTLSVTLDSAKSGTRPLTLSYLSSGLGWKADYVGLFDEAKNSMDLQGWVTLTNSSGTAYRDAKLTLAAGDVLKLSQGNRYRRYGYGYGNNNNADSYNRSAGNEASDEEKVGDLYLYNIDGRTTISTNQKKQVSFLDVAGVSAQRGYRFECYWGCRHEEPVSAVSVLKFNTGKKGGLGNALPAGVVRVYMRDDKGKARFVGESNIDHTPTGSDMEMATGYAFDVKIFPILEKREKIPWKRWEDTVEYRIYTAGGLATVRSTQITSTSTFWENTIRYNITNARSVPVTVDIWQNELRGWYEETRITDESIKGVQVDADRRKWQVPVPANGKTDLVVTFLTTY</sequence>
<name>A0ABV8RIK9_9SPHN</name>
<comment type="caution">
    <text evidence="2">The sequence shown here is derived from an EMBL/GenBank/DDBJ whole genome shotgun (WGS) entry which is preliminary data.</text>
</comment>
<dbReference type="EMBL" id="JBHSDH010000013">
    <property type="protein sequence ID" value="MFC4292579.1"/>
    <property type="molecule type" value="Genomic_DNA"/>
</dbReference>
<organism evidence="2 3">
    <name type="scientific">Sphingorhabdus arenilitoris</name>
    <dbReference type="NCBI Taxonomy" id="1490041"/>
    <lineage>
        <taxon>Bacteria</taxon>
        <taxon>Pseudomonadati</taxon>
        <taxon>Pseudomonadota</taxon>
        <taxon>Alphaproteobacteria</taxon>
        <taxon>Sphingomonadales</taxon>
        <taxon>Sphingomonadaceae</taxon>
        <taxon>Sphingorhabdus</taxon>
    </lineage>
</organism>
<dbReference type="RefSeq" id="WP_381423386.1">
    <property type="nucleotide sequence ID" value="NZ_JBHSDH010000013.1"/>
</dbReference>
<feature type="chain" id="PRO_5045613346" evidence="1">
    <location>
        <begin position="19"/>
        <end position="504"/>
    </location>
</feature>
<keyword evidence="1" id="KW-0732">Signal</keyword>
<evidence type="ECO:0000256" key="1">
    <source>
        <dbReference type="SAM" id="SignalP"/>
    </source>
</evidence>
<dbReference type="PANTHER" id="PTHR38075">
    <property type="entry name" value="DUF4139 DOMAIN-CONTAINING PROTEIN"/>
    <property type="match status" value="1"/>
</dbReference>
<reference evidence="3" key="1">
    <citation type="journal article" date="2019" name="Int. J. Syst. Evol. Microbiol.">
        <title>The Global Catalogue of Microorganisms (GCM) 10K type strain sequencing project: providing services to taxonomists for standard genome sequencing and annotation.</title>
        <authorList>
            <consortium name="The Broad Institute Genomics Platform"/>
            <consortium name="The Broad Institute Genome Sequencing Center for Infectious Disease"/>
            <person name="Wu L."/>
            <person name="Ma J."/>
        </authorList>
    </citation>
    <scope>NUCLEOTIDE SEQUENCE [LARGE SCALE GENOMIC DNA]</scope>
    <source>
        <strain evidence="3">CECT 8531</strain>
    </source>
</reference>